<dbReference type="PROSITE" id="PS50110">
    <property type="entry name" value="RESPONSE_REGULATORY"/>
    <property type="match status" value="1"/>
</dbReference>
<dbReference type="GO" id="GO:0005829">
    <property type="term" value="C:cytosol"/>
    <property type="evidence" value="ECO:0007669"/>
    <property type="project" value="TreeGrafter"/>
</dbReference>
<dbReference type="STRING" id="1451189.CFAL_06875"/>
<evidence type="ECO:0000313" key="7">
    <source>
        <dbReference type="Proteomes" id="UP000285278"/>
    </source>
</evidence>
<dbReference type="InterPro" id="IPR001789">
    <property type="entry name" value="Sig_transdc_resp-reg_receiver"/>
</dbReference>
<evidence type="ECO:0000259" key="5">
    <source>
        <dbReference type="PROSITE" id="PS51755"/>
    </source>
</evidence>
<organism evidence="6 7">
    <name type="scientific">Corynebacterium falsenii</name>
    <dbReference type="NCBI Taxonomy" id="108486"/>
    <lineage>
        <taxon>Bacteria</taxon>
        <taxon>Bacillati</taxon>
        <taxon>Actinomycetota</taxon>
        <taxon>Actinomycetes</taxon>
        <taxon>Mycobacteriales</taxon>
        <taxon>Corynebacteriaceae</taxon>
        <taxon>Corynebacterium</taxon>
    </lineage>
</organism>
<dbReference type="Gene3D" id="3.40.50.2300">
    <property type="match status" value="1"/>
</dbReference>
<dbReference type="InterPro" id="IPR011006">
    <property type="entry name" value="CheY-like_superfamily"/>
</dbReference>
<dbReference type="PANTHER" id="PTHR48111:SF50">
    <property type="entry name" value="KDP OPERON TRANSCRIPTIONAL REGULATORY PROTEIN KDPE"/>
    <property type="match status" value="1"/>
</dbReference>
<dbReference type="Gene3D" id="1.10.10.10">
    <property type="entry name" value="Winged helix-like DNA-binding domain superfamily/Winged helix DNA-binding domain"/>
    <property type="match status" value="1"/>
</dbReference>
<evidence type="ECO:0000256" key="2">
    <source>
        <dbReference type="PROSITE-ProRule" id="PRU00169"/>
    </source>
</evidence>
<sequence length="245" mass="27209">MAGQGIAGQGKAAQGKEADRVLLVEDDVPLANAVMVNFKARGYDIKVATTASQALKIVGSWQPSVILLDLGLPDLSGLEVLRSVRKWSELPIIVVSARHDEPGKINALDEGADDYITKPFSVGELLARVRAVLRRAPAEKEEEKPVITTSDKRVVFNLQNSTVTVEGQDVHLTPREWGIIEYLLRHRGQLVNKTDLLQAVWGQAYSKETNYLRVYMSQLRQKLEKDPGHPQYLVTELGVGYRMVL</sequence>
<dbReference type="RefSeq" id="WP_119664802.1">
    <property type="nucleotide sequence ID" value="NZ_QXJK01000005.1"/>
</dbReference>
<keyword evidence="2" id="KW-0597">Phosphoprotein</keyword>
<dbReference type="SMART" id="SM00862">
    <property type="entry name" value="Trans_reg_C"/>
    <property type="match status" value="1"/>
</dbReference>
<dbReference type="Pfam" id="PF00486">
    <property type="entry name" value="Trans_reg_C"/>
    <property type="match status" value="1"/>
</dbReference>
<dbReference type="InterPro" id="IPR036388">
    <property type="entry name" value="WH-like_DNA-bd_sf"/>
</dbReference>
<evidence type="ECO:0000259" key="4">
    <source>
        <dbReference type="PROSITE" id="PS50110"/>
    </source>
</evidence>
<dbReference type="InterPro" id="IPR039420">
    <property type="entry name" value="WalR-like"/>
</dbReference>
<proteinExistence type="predicted"/>
<name>A0A418Q797_9CORY</name>
<reference evidence="6 7" key="1">
    <citation type="submission" date="2018-09" db="EMBL/GenBank/DDBJ databases">
        <title>Optimization and identification of Corynebacterium falsenii FN1-14 from fish paste.</title>
        <authorList>
            <person name="Daroonpunt R."/>
            <person name="Tanasupawat S."/>
        </authorList>
    </citation>
    <scope>NUCLEOTIDE SEQUENCE [LARGE SCALE GENOMIC DNA]</scope>
    <source>
        <strain evidence="6 7">FN1-14</strain>
    </source>
</reference>
<dbReference type="GO" id="GO:0000156">
    <property type="term" value="F:phosphorelay response regulator activity"/>
    <property type="evidence" value="ECO:0007669"/>
    <property type="project" value="TreeGrafter"/>
</dbReference>
<keyword evidence="7" id="KW-1185">Reference proteome</keyword>
<dbReference type="EMBL" id="QXJK01000005">
    <property type="protein sequence ID" value="RIX34982.1"/>
    <property type="molecule type" value="Genomic_DNA"/>
</dbReference>
<keyword evidence="1 3" id="KW-0238">DNA-binding</keyword>
<dbReference type="Gene3D" id="6.10.250.690">
    <property type="match status" value="1"/>
</dbReference>
<feature type="domain" description="Response regulatory" evidence="4">
    <location>
        <begin position="20"/>
        <end position="133"/>
    </location>
</feature>
<dbReference type="AlphaFoldDB" id="A0A418Q797"/>
<feature type="modified residue" description="4-aspartylphosphate" evidence="2">
    <location>
        <position position="69"/>
    </location>
</feature>
<dbReference type="OrthoDB" id="9790442at2"/>
<protein>
    <submittedName>
        <fullName evidence="6">DNA-binding response regulator</fullName>
    </submittedName>
</protein>
<feature type="DNA-binding region" description="OmpR/PhoB-type" evidence="3">
    <location>
        <begin position="144"/>
        <end position="245"/>
    </location>
</feature>
<evidence type="ECO:0000256" key="3">
    <source>
        <dbReference type="PROSITE-ProRule" id="PRU01091"/>
    </source>
</evidence>
<gene>
    <name evidence="6" type="ORF">D3M95_06145</name>
</gene>
<dbReference type="PANTHER" id="PTHR48111">
    <property type="entry name" value="REGULATOR OF RPOS"/>
    <property type="match status" value="1"/>
</dbReference>
<dbReference type="SUPFAM" id="SSF52172">
    <property type="entry name" value="CheY-like"/>
    <property type="match status" value="1"/>
</dbReference>
<dbReference type="SMART" id="SM00448">
    <property type="entry name" value="REC"/>
    <property type="match status" value="1"/>
</dbReference>
<dbReference type="CDD" id="cd00383">
    <property type="entry name" value="trans_reg_C"/>
    <property type="match status" value="1"/>
</dbReference>
<dbReference type="GO" id="GO:0006355">
    <property type="term" value="P:regulation of DNA-templated transcription"/>
    <property type="evidence" value="ECO:0007669"/>
    <property type="project" value="InterPro"/>
</dbReference>
<feature type="domain" description="OmpR/PhoB-type" evidence="5">
    <location>
        <begin position="144"/>
        <end position="245"/>
    </location>
</feature>
<evidence type="ECO:0000256" key="1">
    <source>
        <dbReference type="ARBA" id="ARBA00023125"/>
    </source>
</evidence>
<evidence type="ECO:0000313" key="6">
    <source>
        <dbReference type="EMBL" id="RIX34982.1"/>
    </source>
</evidence>
<comment type="caution">
    <text evidence="6">The sequence shown here is derived from an EMBL/GenBank/DDBJ whole genome shotgun (WGS) entry which is preliminary data.</text>
</comment>
<dbReference type="InterPro" id="IPR001867">
    <property type="entry name" value="OmpR/PhoB-type_DNA-bd"/>
</dbReference>
<dbReference type="GO" id="GO:0032993">
    <property type="term" value="C:protein-DNA complex"/>
    <property type="evidence" value="ECO:0007669"/>
    <property type="project" value="TreeGrafter"/>
</dbReference>
<dbReference type="Proteomes" id="UP000285278">
    <property type="component" value="Unassembled WGS sequence"/>
</dbReference>
<accession>A0A418Q797</accession>
<dbReference type="GO" id="GO:0000976">
    <property type="term" value="F:transcription cis-regulatory region binding"/>
    <property type="evidence" value="ECO:0007669"/>
    <property type="project" value="TreeGrafter"/>
</dbReference>
<dbReference type="PROSITE" id="PS51755">
    <property type="entry name" value="OMPR_PHOB"/>
    <property type="match status" value="1"/>
</dbReference>
<dbReference type="Pfam" id="PF00072">
    <property type="entry name" value="Response_reg"/>
    <property type="match status" value="1"/>
</dbReference>